<sequence length="219" mass="24071">MSSMFILFLIFLGIVNAFPLGGRDTHVSKPSQVAWGLPACEEPVRTPNASEWTSMEDIARKLPNPLTEVPVYWSGRDNGKSVIHMADRCAEALGAKTIGMLMCEIGGFVMPNTPSAQTGMVGSKLWDYASELFANYTTGRAYVVLGEKYRLNGTFFGVELPTLKRNSNVQSVIQVNRNTCNIECYRYCPNPEDCPGLGPCATPRVTVTEDGDHEGFIYS</sequence>
<keyword evidence="1" id="KW-0732">Signal</keyword>
<protein>
    <submittedName>
        <fullName evidence="2">Uncharacterized protein</fullName>
    </submittedName>
</protein>
<keyword evidence="3" id="KW-1185">Reference proteome</keyword>
<accession>A0A9P5Y8U9</accession>
<evidence type="ECO:0000313" key="2">
    <source>
        <dbReference type="EMBL" id="KAF9463886.1"/>
    </source>
</evidence>
<comment type="caution">
    <text evidence="2">The sequence shown here is derived from an EMBL/GenBank/DDBJ whole genome shotgun (WGS) entry which is preliminary data.</text>
</comment>
<feature type="chain" id="PRO_5040219623" evidence="1">
    <location>
        <begin position="18"/>
        <end position="219"/>
    </location>
</feature>
<dbReference type="OrthoDB" id="3045765at2759"/>
<gene>
    <name evidence="2" type="ORF">BDZ94DRAFT_576795</name>
</gene>
<evidence type="ECO:0000313" key="3">
    <source>
        <dbReference type="Proteomes" id="UP000807353"/>
    </source>
</evidence>
<proteinExistence type="predicted"/>
<organism evidence="2 3">
    <name type="scientific">Collybia nuda</name>
    <dbReference type="NCBI Taxonomy" id="64659"/>
    <lineage>
        <taxon>Eukaryota</taxon>
        <taxon>Fungi</taxon>
        <taxon>Dikarya</taxon>
        <taxon>Basidiomycota</taxon>
        <taxon>Agaricomycotina</taxon>
        <taxon>Agaricomycetes</taxon>
        <taxon>Agaricomycetidae</taxon>
        <taxon>Agaricales</taxon>
        <taxon>Tricholomatineae</taxon>
        <taxon>Clitocybaceae</taxon>
        <taxon>Collybia</taxon>
    </lineage>
</organism>
<dbReference type="SUPFAM" id="SSF52309">
    <property type="entry name" value="N-(deoxy)ribosyltransferase-like"/>
    <property type="match status" value="1"/>
</dbReference>
<dbReference type="Proteomes" id="UP000807353">
    <property type="component" value="Unassembled WGS sequence"/>
</dbReference>
<evidence type="ECO:0000256" key="1">
    <source>
        <dbReference type="SAM" id="SignalP"/>
    </source>
</evidence>
<dbReference type="AlphaFoldDB" id="A0A9P5Y8U9"/>
<reference evidence="2" key="1">
    <citation type="submission" date="2020-11" db="EMBL/GenBank/DDBJ databases">
        <authorList>
            <consortium name="DOE Joint Genome Institute"/>
            <person name="Ahrendt S."/>
            <person name="Riley R."/>
            <person name="Andreopoulos W."/>
            <person name="Labutti K."/>
            <person name="Pangilinan J."/>
            <person name="Ruiz-Duenas F.J."/>
            <person name="Barrasa J.M."/>
            <person name="Sanchez-Garcia M."/>
            <person name="Camarero S."/>
            <person name="Miyauchi S."/>
            <person name="Serrano A."/>
            <person name="Linde D."/>
            <person name="Babiker R."/>
            <person name="Drula E."/>
            <person name="Ayuso-Fernandez I."/>
            <person name="Pacheco R."/>
            <person name="Padilla G."/>
            <person name="Ferreira P."/>
            <person name="Barriuso J."/>
            <person name="Kellner H."/>
            <person name="Castanera R."/>
            <person name="Alfaro M."/>
            <person name="Ramirez L."/>
            <person name="Pisabarro A.G."/>
            <person name="Kuo A."/>
            <person name="Tritt A."/>
            <person name="Lipzen A."/>
            <person name="He G."/>
            <person name="Yan M."/>
            <person name="Ng V."/>
            <person name="Cullen D."/>
            <person name="Martin F."/>
            <person name="Rosso M.-N."/>
            <person name="Henrissat B."/>
            <person name="Hibbett D."/>
            <person name="Martinez A.T."/>
            <person name="Grigoriev I.V."/>
        </authorList>
    </citation>
    <scope>NUCLEOTIDE SEQUENCE</scope>
    <source>
        <strain evidence="2">CBS 247.69</strain>
    </source>
</reference>
<dbReference type="EMBL" id="MU150258">
    <property type="protein sequence ID" value="KAF9463886.1"/>
    <property type="molecule type" value="Genomic_DNA"/>
</dbReference>
<feature type="signal peptide" evidence="1">
    <location>
        <begin position="1"/>
        <end position="17"/>
    </location>
</feature>
<name>A0A9P5Y8U9_9AGAR</name>